<proteinExistence type="inferred from homology"/>
<dbReference type="AlphaFoldDB" id="A0A803FVA8"/>
<dbReference type="HAMAP" id="MF_00695">
    <property type="entry name" value="HflD_protein"/>
    <property type="match status" value="1"/>
</dbReference>
<dbReference type="Proteomes" id="UP000294289">
    <property type="component" value="Chromosome"/>
</dbReference>
<comment type="subcellular location">
    <subcellularLocation>
        <location evidence="4">Cytoplasm</location>
    </subcellularLocation>
    <subcellularLocation>
        <location evidence="4">Cell membrane</location>
        <topology evidence="4">Peripheral membrane protein</topology>
        <orientation evidence="4">Cytoplasmic side</orientation>
    </subcellularLocation>
</comment>
<evidence type="ECO:0000256" key="3">
    <source>
        <dbReference type="ARBA" id="ARBA00023136"/>
    </source>
</evidence>
<dbReference type="NCBIfam" id="NF001248">
    <property type="entry name" value="PRK00218.1-4"/>
    <property type="match status" value="1"/>
</dbReference>
<reference evidence="5 6" key="1">
    <citation type="submission" date="2019-02" db="EMBL/GenBank/DDBJ databases">
        <authorList>
            <person name="Manzano-Marin A."/>
            <person name="Manzano-Marin A."/>
        </authorList>
    </citation>
    <scope>NUCLEOTIDE SEQUENCE [LARGE SCALE GENOMIC DNA]</scope>
    <source>
        <strain evidence="5 6">ErCipiceae</strain>
    </source>
</reference>
<dbReference type="OrthoDB" id="9788031at2"/>
<dbReference type="GO" id="GO:0005886">
    <property type="term" value="C:plasma membrane"/>
    <property type="evidence" value="ECO:0007669"/>
    <property type="project" value="UniProtKB-SubCell"/>
</dbReference>
<dbReference type="SUPFAM" id="SSF101322">
    <property type="entry name" value="YcfC-like"/>
    <property type="match status" value="1"/>
</dbReference>
<keyword evidence="2 4" id="KW-0963">Cytoplasm</keyword>
<gene>
    <name evidence="4 5" type="primary">hflD</name>
    <name evidence="5" type="ORF">ERCIPICE3303_618</name>
</gene>
<dbReference type="InterPro" id="IPR007451">
    <property type="entry name" value="HflD"/>
</dbReference>
<evidence type="ECO:0000313" key="5">
    <source>
        <dbReference type="EMBL" id="VFP88828.1"/>
    </source>
</evidence>
<evidence type="ECO:0000256" key="4">
    <source>
        <dbReference type="HAMAP-Rule" id="MF_00695"/>
    </source>
</evidence>
<dbReference type="Pfam" id="PF04356">
    <property type="entry name" value="DUF489"/>
    <property type="match status" value="1"/>
</dbReference>
<protein>
    <recommendedName>
        <fullName evidence="4">High frequency lysogenization protein HflD homolog</fullName>
    </recommendedName>
</protein>
<dbReference type="NCBIfam" id="NF001246">
    <property type="entry name" value="PRK00218.1-2"/>
    <property type="match status" value="1"/>
</dbReference>
<dbReference type="InterPro" id="IPR035932">
    <property type="entry name" value="HflD-like_sf"/>
</dbReference>
<dbReference type="Gene3D" id="1.10.3890.10">
    <property type="entry name" value="HflD-like"/>
    <property type="match status" value="1"/>
</dbReference>
<dbReference type="PANTHER" id="PTHR38100">
    <property type="entry name" value="HIGH FREQUENCY LYSOGENIZATION PROTEIN HFLD"/>
    <property type="match status" value="1"/>
</dbReference>
<keyword evidence="3 4" id="KW-0472">Membrane</keyword>
<comment type="similarity">
    <text evidence="4">Belongs to the HflD family.</text>
</comment>
<name>A0A803FVA8_9GAMM</name>
<evidence type="ECO:0000256" key="1">
    <source>
        <dbReference type="ARBA" id="ARBA00022475"/>
    </source>
</evidence>
<keyword evidence="1 4" id="KW-1003">Cell membrane</keyword>
<dbReference type="RefSeq" id="WP_157991228.1">
    <property type="nucleotide sequence ID" value="NZ_LR217737.1"/>
</dbReference>
<organism evidence="5 6">
    <name type="scientific">Candidatus Erwinia haradaeae</name>
    <dbReference type="NCBI Taxonomy" id="1922217"/>
    <lineage>
        <taxon>Bacteria</taxon>
        <taxon>Pseudomonadati</taxon>
        <taxon>Pseudomonadota</taxon>
        <taxon>Gammaproteobacteria</taxon>
        <taxon>Enterobacterales</taxon>
        <taxon>Erwiniaceae</taxon>
        <taxon>Erwinia</taxon>
    </lineage>
</organism>
<dbReference type="GO" id="GO:0005737">
    <property type="term" value="C:cytoplasm"/>
    <property type="evidence" value="ECO:0007669"/>
    <property type="project" value="UniProtKB-SubCell"/>
</dbReference>
<dbReference type="EMBL" id="LR217737">
    <property type="protein sequence ID" value="VFP88828.1"/>
    <property type="molecule type" value="Genomic_DNA"/>
</dbReference>
<dbReference type="PANTHER" id="PTHR38100:SF1">
    <property type="entry name" value="HIGH FREQUENCY LYSOGENIZATION PROTEIN HFLD"/>
    <property type="match status" value="1"/>
</dbReference>
<evidence type="ECO:0000313" key="6">
    <source>
        <dbReference type="Proteomes" id="UP000294289"/>
    </source>
</evidence>
<accession>A0A803FVA8</accession>
<sequence length="214" mass="23849">MEKKIYNITISLAGICQATRLVQQLAHHGKCSTEALQTSLNSLLDLHPVSTLSVFGNKESNIQCGLKTLIGLLNGRIYQGLTNEITHYTMGILMLERQLQVSKIALKDLSICITDLAKQLENHVIDSSKIISIIAEIYTNIIRPLGPRIQVSGSKTILENMHIQNQVRAILLTGIRSAMLWKQVGGSRFQLLFFRKNLVKSAKDILESINIDNT</sequence>
<evidence type="ECO:0000256" key="2">
    <source>
        <dbReference type="ARBA" id="ARBA00022490"/>
    </source>
</evidence>